<evidence type="ECO:0000313" key="5">
    <source>
        <dbReference type="Proteomes" id="UP000237846"/>
    </source>
</evidence>
<dbReference type="InterPro" id="IPR036388">
    <property type="entry name" value="WH-like_DNA-bd_sf"/>
</dbReference>
<dbReference type="PROSITE" id="PS51000">
    <property type="entry name" value="HTH_DEOR_2"/>
    <property type="match status" value="1"/>
</dbReference>
<gene>
    <name evidence="4" type="ORF">CLV72_105488</name>
</gene>
<dbReference type="InterPro" id="IPR001034">
    <property type="entry name" value="DeoR_HTH"/>
</dbReference>
<dbReference type="AlphaFoldDB" id="A0A2T0Q2W5"/>
<dbReference type="Pfam" id="PF00455">
    <property type="entry name" value="DeoRC"/>
    <property type="match status" value="1"/>
</dbReference>
<dbReference type="InterPro" id="IPR050313">
    <property type="entry name" value="Carb_Metab_HTH_regulators"/>
</dbReference>
<dbReference type="SUPFAM" id="SSF46785">
    <property type="entry name" value="Winged helix' DNA-binding domain"/>
    <property type="match status" value="1"/>
</dbReference>
<evidence type="ECO:0000256" key="2">
    <source>
        <dbReference type="ARBA" id="ARBA00023163"/>
    </source>
</evidence>
<comment type="caution">
    <text evidence="4">The sequence shown here is derived from an EMBL/GenBank/DDBJ whole genome shotgun (WGS) entry which is preliminary data.</text>
</comment>
<evidence type="ECO:0000256" key="1">
    <source>
        <dbReference type="ARBA" id="ARBA00023015"/>
    </source>
</evidence>
<keyword evidence="2" id="KW-0804">Transcription</keyword>
<dbReference type="EMBL" id="PVZC01000005">
    <property type="protein sequence ID" value="PRX98135.1"/>
    <property type="molecule type" value="Genomic_DNA"/>
</dbReference>
<sequence length="252" mass="26833">MKRAERLVAIMEHLAREGSVAVSALSRGLGVSESSVRRDLNLLETQKWVSRTHGGAVARGTPLELQLTKRDAERAEREDRIARVAATRVRDGYSVGLVSGTAVAAVGRTLADRDELTVVTNAVDIAHQLLVHPQLRVVVTGGVADPRTAALSGSFTEAILDRVNLDTVFVQADGVAARSGLTADDAGYAQIAAMFVRRANQVIAILDSDRVGRACFTHICDLAEVDELITDSGADEDRLDQLASAGLQVTIA</sequence>
<dbReference type="SUPFAM" id="SSF100950">
    <property type="entry name" value="NagB/RpiA/CoA transferase-like"/>
    <property type="match status" value="1"/>
</dbReference>
<keyword evidence="5" id="KW-1185">Reference proteome</keyword>
<name>A0A2T0Q2W5_9ACTN</name>
<dbReference type="InterPro" id="IPR037171">
    <property type="entry name" value="NagB/RpiA_transferase-like"/>
</dbReference>
<dbReference type="Gene3D" id="1.10.10.10">
    <property type="entry name" value="Winged helix-like DNA-binding domain superfamily/Winged helix DNA-binding domain"/>
    <property type="match status" value="1"/>
</dbReference>
<dbReference type="PANTHER" id="PTHR30363">
    <property type="entry name" value="HTH-TYPE TRANSCRIPTIONAL REGULATOR SRLR-RELATED"/>
    <property type="match status" value="1"/>
</dbReference>
<dbReference type="SMART" id="SM00420">
    <property type="entry name" value="HTH_DEOR"/>
    <property type="match status" value="1"/>
</dbReference>
<dbReference type="RefSeq" id="WP_106248219.1">
    <property type="nucleotide sequence ID" value="NZ_PVZC01000005.1"/>
</dbReference>
<proteinExistence type="predicted"/>
<reference evidence="4 5" key="1">
    <citation type="submission" date="2018-03" db="EMBL/GenBank/DDBJ databases">
        <title>Genomic Encyclopedia of Archaeal and Bacterial Type Strains, Phase II (KMG-II): from individual species to whole genera.</title>
        <authorList>
            <person name="Goeker M."/>
        </authorList>
    </citation>
    <scope>NUCLEOTIDE SEQUENCE [LARGE SCALE GENOMIC DNA]</scope>
    <source>
        <strain evidence="4 5">DSM 45601</strain>
    </source>
</reference>
<dbReference type="OrthoDB" id="7688673at2"/>
<dbReference type="Proteomes" id="UP000237846">
    <property type="component" value="Unassembled WGS sequence"/>
</dbReference>
<dbReference type="PRINTS" id="PR00037">
    <property type="entry name" value="HTHLACR"/>
</dbReference>
<protein>
    <submittedName>
        <fullName evidence="4">DeoR family transcriptional regulator</fullName>
    </submittedName>
</protein>
<evidence type="ECO:0000259" key="3">
    <source>
        <dbReference type="PROSITE" id="PS51000"/>
    </source>
</evidence>
<dbReference type="InterPro" id="IPR036390">
    <property type="entry name" value="WH_DNA-bd_sf"/>
</dbReference>
<keyword evidence="1" id="KW-0805">Transcription regulation</keyword>
<dbReference type="Pfam" id="PF08220">
    <property type="entry name" value="HTH_DeoR"/>
    <property type="match status" value="1"/>
</dbReference>
<feature type="domain" description="HTH deoR-type" evidence="3">
    <location>
        <begin position="3"/>
        <end position="58"/>
    </location>
</feature>
<dbReference type="GO" id="GO:0003700">
    <property type="term" value="F:DNA-binding transcription factor activity"/>
    <property type="evidence" value="ECO:0007669"/>
    <property type="project" value="InterPro"/>
</dbReference>
<dbReference type="SMART" id="SM01134">
    <property type="entry name" value="DeoRC"/>
    <property type="match status" value="1"/>
</dbReference>
<dbReference type="Gene3D" id="3.40.50.1360">
    <property type="match status" value="1"/>
</dbReference>
<dbReference type="PANTHER" id="PTHR30363:SF44">
    <property type="entry name" value="AGA OPERON TRANSCRIPTIONAL REPRESSOR-RELATED"/>
    <property type="match status" value="1"/>
</dbReference>
<accession>A0A2T0Q2W5</accession>
<dbReference type="InterPro" id="IPR014036">
    <property type="entry name" value="DeoR-like_C"/>
</dbReference>
<organism evidence="4 5">
    <name type="scientific">Allonocardiopsis opalescens</name>
    <dbReference type="NCBI Taxonomy" id="1144618"/>
    <lineage>
        <taxon>Bacteria</taxon>
        <taxon>Bacillati</taxon>
        <taxon>Actinomycetota</taxon>
        <taxon>Actinomycetes</taxon>
        <taxon>Streptosporangiales</taxon>
        <taxon>Allonocardiopsis</taxon>
    </lineage>
</organism>
<evidence type="ECO:0000313" key="4">
    <source>
        <dbReference type="EMBL" id="PRX98135.1"/>
    </source>
</evidence>